<feature type="chain" id="PRO_5047224244" evidence="4">
    <location>
        <begin position="24"/>
        <end position="364"/>
    </location>
</feature>
<protein>
    <submittedName>
        <fullName evidence="5">C4-dicarboxylate TRAP transporter substrate-binding protein</fullName>
    </submittedName>
</protein>
<dbReference type="EMBL" id="JBHRTB010000010">
    <property type="protein sequence ID" value="MFC3144448.1"/>
    <property type="molecule type" value="Genomic_DNA"/>
</dbReference>
<name>A0ABV7GV19_9RHOB</name>
<evidence type="ECO:0000256" key="4">
    <source>
        <dbReference type="SAM" id="SignalP"/>
    </source>
</evidence>
<proteinExistence type="predicted"/>
<evidence type="ECO:0000313" key="6">
    <source>
        <dbReference type="Proteomes" id="UP001595632"/>
    </source>
</evidence>
<dbReference type="RefSeq" id="WP_275633846.1">
    <property type="nucleotide sequence ID" value="NZ_JARGYD010000006.1"/>
</dbReference>
<dbReference type="Proteomes" id="UP001595632">
    <property type="component" value="Unassembled WGS sequence"/>
</dbReference>
<evidence type="ECO:0000256" key="2">
    <source>
        <dbReference type="ARBA" id="ARBA00022729"/>
    </source>
</evidence>
<evidence type="ECO:0000256" key="1">
    <source>
        <dbReference type="ARBA" id="ARBA00004418"/>
    </source>
</evidence>
<feature type="signal peptide" evidence="4">
    <location>
        <begin position="1"/>
        <end position="23"/>
    </location>
</feature>
<organism evidence="5 6">
    <name type="scientific">Psychromarinibacter halotolerans</name>
    <dbReference type="NCBI Taxonomy" id="1775175"/>
    <lineage>
        <taxon>Bacteria</taxon>
        <taxon>Pseudomonadati</taxon>
        <taxon>Pseudomonadota</taxon>
        <taxon>Alphaproteobacteria</taxon>
        <taxon>Rhodobacterales</taxon>
        <taxon>Paracoccaceae</taxon>
        <taxon>Psychromarinibacter</taxon>
    </lineage>
</organism>
<dbReference type="Pfam" id="PF03480">
    <property type="entry name" value="DctP"/>
    <property type="match status" value="1"/>
</dbReference>
<gene>
    <name evidence="5" type="ORF">ACFOGP_17115</name>
</gene>
<evidence type="ECO:0000313" key="5">
    <source>
        <dbReference type="EMBL" id="MFC3144448.1"/>
    </source>
</evidence>
<sequence>MTLQTRFRTATAALALASLPGFAAAQEVIDITIGASHPPAVAWVAQITETFIPEVNRILAEDGNYTVEFNEMYSGTLYKVNETLTAISDGIADVGWVFSLVEGSRLPLTQITGYLPGVTSDPVLLMNVFNDLNETVPAFQEEWDRQNVVFLSATSGDGHQLFTKSPVTSLADIAGMKISAPGSVGTWMGGTDAIPVDGAATTFYTDAATGLTEGANTSLSVANSIKYFEVAPHVTMVNLGSTFFGGLIVNKDVWEGLPEEVQQAFREAARTYSVAVGEDVNGRVEKIKTYLSEEGPSQNPPITVTEMSAEDRQAWFDGLPNLAQQWVDANEAQGLPAREVLKAYMEAARAAGATPVRNWDEEVQ</sequence>
<keyword evidence="6" id="KW-1185">Reference proteome</keyword>
<accession>A0ABV7GV19</accession>
<dbReference type="Gene3D" id="3.40.190.170">
    <property type="entry name" value="Bacterial extracellular solute-binding protein, family 7"/>
    <property type="match status" value="1"/>
</dbReference>
<keyword evidence="2 4" id="KW-0732">Signal</keyword>
<dbReference type="PANTHER" id="PTHR33376">
    <property type="match status" value="1"/>
</dbReference>
<dbReference type="CDD" id="cd13666">
    <property type="entry name" value="PBP2_TRAP_DctP_like_1"/>
    <property type="match status" value="1"/>
</dbReference>
<comment type="caution">
    <text evidence="5">The sequence shown here is derived from an EMBL/GenBank/DDBJ whole genome shotgun (WGS) entry which is preliminary data.</text>
</comment>
<dbReference type="InterPro" id="IPR038404">
    <property type="entry name" value="TRAP_DctP_sf"/>
</dbReference>
<keyword evidence="3" id="KW-0574">Periplasm</keyword>
<reference evidence="6" key="1">
    <citation type="journal article" date="2019" name="Int. J. Syst. Evol. Microbiol.">
        <title>The Global Catalogue of Microorganisms (GCM) 10K type strain sequencing project: providing services to taxonomists for standard genome sequencing and annotation.</title>
        <authorList>
            <consortium name="The Broad Institute Genomics Platform"/>
            <consortium name="The Broad Institute Genome Sequencing Center for Infectious Disease"/>
            <person name="Wu L."/>
            <person name="Ma J."/>
        </authorList>
    </citation>
    <scope>NUCLEOTIDE SEQUENCE [LARGE SCALE GENOMIC DNA]</scope>
    <source>
        <strain evidence="6">KCTC 52366</strain>
    </source>
</reference>
<dbReference type="PANTHER" id="PTHR33376:SF15">
    <property type="entry name" value="BLL6794 PROTEIN"/>
    <property type="match status" value="1"/>
</dbReference>
<dbReference type="NCBIfam" id="NF037995">
    <property type="entry name" value="TRAP_S1"/>
    <property type="match status" value="1"/>
</dbReference>
<comment type="subcellular location">
    <subcellularLocation>
        <location evidence="1">Periplasm</location>
    </subcellularLocation>
</comment>
<evidence type="ECO:0000256" key="3">
    <source>
        <dbReference type="ARBA" id="ARBA00022764"/>
    </source>
</evidence>
<dbReference type="InterPro" id="IPR018389">
    <property type="entry name" value="DctP_fam"/>
</dbReference>